<dbReference type="Proteomes" id="UP000002817">
    <property type="component" value="Unassembled WGS sequence"/>
</dbReference>
<accession>F9SWW3</accession>
<gene>
    <name evidence="1" type="ORF">VIOR3934_18033</name>
</gene>
<name>F9SWW3_VIBOR</name>
<reference evidence="1 2" key="1">
    <citation type="journal article" date="2012" name="Int. J. Syst. Evol. Microbiol.">
        <title>Vibrio caribbeanicus sp. nov., isolated from the marine sponge Scleritoderma cyanea.</title>
        <authorList>
            <person name="Hoffmann M."/>
            <person name="Monday S.R."/>
            <person name="Allard M.W."/>
            <person name="Strain E.A."/>
            <person name="Whittaker P."/>
            <person name="Naum M."/>
            <person name="McCarthy P.J."/>
            <person name="Lopez J.V."/>
            <person name="Fischer M."/>
            <person name="Brown E.W."/>
        </authorList>
    </citation>
    <scope>NUCLEOTIDE SEQUENCE [LARGE SCALE GENOMIC DNA]</scope>
    <source>
        <strain evidence="2">CIP 102891 / ATCC 33934</strain>
    </source>
</reference>
<sequence>MRSSLFLKPFTVGTLLAIVKLVKQVYKIIVNSWELFSA</sequence>
<proteinExistence type="predicted"/>
<protein>
    <submittedName>
        <fullName evidence="1">Uncharacterized protein</fullName>
    </submittedName>
</protein>
<evidence type="ECO:0000313" key="1">
    <source>
        <dbReference type="EMBL" id="EGU47407.1"/>
    </source>
</evidence>
<dbReference type="EMBL" id="AFWH01000051">
    <property type="protein sequence ID" value="EGU47407.1"/>
    <property type="molecule type" value="Genomic_DNA"/>
</dbReference>
<comment type="caution">
    <text evidence="1">The sequence shown here is derived from an EMBL/GenBank/DDBJ whole genome shotgun (WGS) entry which is preliminary data.</text>
</comment>
<dbReference type="AlphaFoldDB" id="F9SWW3"/>
<organism evidence="1 2">
    <name type="scientific">Vibrio orientalis CIP 102891 = ATCC 33934</name>
    <dbReference type="NCBI Taxonomy" id="675816"/>
    <lineage>
        <taxon>Bacteria</taxon>
        <taxon>Pseudomonadati</taxon>
        <taxon>Pseudomonadota</taxon>
        <taxon>Gammaproteobacteria</taxon>
        <taxon>Vibrionales</taxon>
        <taxon>Vibrionaceae</taxon>
        <taxon>Vibrio</taxon>
        <taxon>Vibrio oreintalis group</taxon>
    </lineage>
</organism>
<evidence type="ECO:0000313" key="2">
    <source>
        <dbReference type="Proteomes" id="UP000002817"/>
    </source>
</evidence>